<feature type="transmembrane region" description="Helical" evidence="6">
    <location>
        <begin position="372"/>
        <end position="392"/>
    </location>
</feature>
<feature type="transmembrane region" description="Helical" evidence="6">
    <location>
        <begin position="456"/>
        <end position="479"/>
    </location>
</feature>
<feature type="transmembrane region" description="Helical" evidence="6">
    <location>
        <begin position="164"/>
        <end position="197"/>
    </location>
</feature>
<name>A0A0W8IB10_9MICO</name>
<organism evidence="7 8">
    <name type="scientific">Serinicoccus chungangensis</name>
    <dbReference type="NCBI Taxonomy" id="767452"/>
    <lineage>
        <taxon>Bacteria</taxon>
        <taxon>Bacillati</taxon>
        <taxon>Actinomycetota</taxon>
        <taxon>Actinomycetes</taxon>
        <taxon>Micrococcales</taxon>
        <taxon>Ornithinimicrobiaceae</taxon>
        <taxon>Serinicoccus</taxon>
    </lineage>
</organism>
<dbReference type="EMBL" id="LQBL01000008">
    <property type="protein sequence ID" value="KUG57123.1"/>
    <property type="molecule type" value="Genomic_DNA"/>
</dbReference>
<evidence type="ECO:0000256" key="3">
    <source>
        <dbReference type="ARBA" id="ARBA00022692"/>
    </source>
</evidence>
<feature type="transmembrane region" description="Helical" evidence="6">
    <location>
        <begin position="303"/>
        <end position="327"/>
    </location>
</feature>
<feature type="transmembrane region" description="Helical" evidence="6">
    <location>
        <begin position="398"/>
        <end position="417"/>
    </location>
</feature>
<keyword evidence="4 6" id="KW-1133">Transmembrane helix</keyword>
<dbReference type="AlphaFoldDB" id="A0A0W8IB10"/>
<feature type="transmembrane region" description="Helical" evidence="6">
    <location>
        <begin position="429"/>
        <end position="450"/>
    </location>
</feature>
<evidence type="ECO:0000256" key="4">
    <source>
        <dbReference type="ARBA" id="ARBA00022989"/>
    </source>
</evidence>
<gene>
    <name evidence="7" type="ORF">AVL62_15130</name>
</gene>
<accession>A0A0W8IB10</accession>
<dbReference type="PANTHER" id="PTHR30250">
    <property type="entry name" value="PST FAMILY PREDICTED COLANIC ACID TRANSPORTER"/>
    <property type="match status" value="1"/>
</dbReference>
<keyword evidence="3 6" id="KW-0812">Transmembrane</keyword>
<dbReference type="GO" id="GO:0005886">
    <property type="term" value="C:plasma membrane"/>
    <property type="evidence" value="ECO:0007669"/>
    <property type="project" value="UniProtKB-SubCell"/>
</dbReference>
<protein>
    <submittedName>
        <fullName evidence="7">Uncharacterized protein</fullName>
    </submittedName>
</protein>
<evidence type="ECO:0000313" key="7">
    <source>
        <dbReference type="EMBL" id="KUG57123.1"/>
    </source>
</evidence>
<sequence>MARGGSVNLAGAAVAAGSQFVLVLILTNFFDAELAGVVFAATSLILILAGLAALGTDTGLARFLLRFEELGRHGDVRTAVWVAGLPVLGISVTLAAALFFGAEALALAMGLERAESAQALRFLALVLPAIALNDFGLAGTRALGTMRTTVLVDKFMRTLMQPLLILGVAAISGGLLLVVSAWAIPYAASSLTALFLLRRMLHRRGALRMHLDRMPPRAVWREFWAFTWLRGVARFLQIVLQRADIVIIGALLGPMEAALYTAATRFVVLGQFVVQAIQNVLLPQFSKLLARRENAVVQNLLHIATAWSSTLALPIYAIAALSAPLYLGLFGSSYAKSGGAEAVVVIMSIAMAVSVIAGPLDTLLIMSGHSGASLANICVALAVDLTLCLFLIPQIGVAGAAIAWAAAIVSKNLLAYLQVQRWLGMTPQSLAGVFVVGSALIAFALPLGIIRAFDVLSWSSLAAAVAGGSTVYLLALFLLRQRLQLAALKAVVRR</sequence>
<dbReference type="PANTHER" id="PTHR30250:SF11">
    <property type="entry name" value="O-ANTIGEN TRANSPORTER-RELATED"/>
    <property type="match status" value="1"/>
</dbReference>
<reference evidence="7 8" key="1">
    <citation type="submission" date="2015-12" db="EMBL/GenBank/DDBJ databases">
        <title>Serinicoccus chungangenesis strain CD08_5 genome sequencing and assembly.</title>
        <authorList>
            <person name="Chander A.M."/>
            <person name="Kaur G."/>
            <person name="Nair G.R."/>
            <person name="Dhawan D.K."/>
            <person name="Kochhar R.K."/>
            <person name="Mayilraj S."/>
            <person name="Bhadada S.K."/>
        </authorList>
    </citation>
    <scope>NUCLEOTIDE SEQUENCE [LARGE SCALE GENOMIC DNA]</scope>
    <source>
        <strain evidence="7 8">CD08_5</strain>
    </source>
</reference>
<keyword evidence="2" id="KW-1003">Cell membrane</keyword>
<evidence type="ECO:0000256" key="1">
    <source>
        <dbReference type="ARBA" id="ARBA00004651"/>
    </source>
</evidence>
<evidence type="ECO:0000256" key="6">
    <source>
        <dbReference type="SAM" id="Phobius"/>
    </source>
</evidence>
<evidence type="ECO:0000256" key="5">
    <source>
        <dbReference type="ARBA" id="ARBA00023136"/>
    </source>
</evidence>
<proteinExistence type="predicted"/>
<evidence type="ECO:0000256" key="2">
    <source>
        <dbReference type="ARBA" id="ARBA00022475"/>
    </source>
</evidence>
<keyword evidence="8" id="KW-1185">Reference proteome</keyword>
<dbReference type="STRING" id="767452.AVL62_15130"/>
<keyword evidence="5 6" id="KW-0472">Membrane</keyword>
<feature type="transmembrane region" description="Helical" evidence="6">
    <location>
        <begin position="122"/>
        <end position="144"/>
    </location>
</feature>
<dbReference type="Proteomes" id="UP000054837">
    <property type="component" value="Unassembled WGS sequence"/>
</dbReference>
<feature type="transmembrane region" description="Helical" evidence="6">
    <location>
        <begin position="79"/>
        <end position="101"/>
    </location>
</feature>
<comment type="subcellular location">
    <subcellularLocation>
        <location evidence="1">Cell membrane</location>
        <topology evidence="1">Multi-pass membrane protein</topology>
    </subcellularLocation>
</comment>
<feature type="transmembrane region" description="Helical" evidence="6">
    <location>
        <begin position="6"/>
        <end position="27"/>
    </location>
</feature>
<feature type="transmembrane region" description="Helical" evidence="6">
    <location>
        <begin position="257"/>
        <end position="282"/>
    </location>
</feature>
<comment type="caution">
    <text evidence="7">The sequence shown here is derived from an EMBL/GenBank/DDBJ whole genome shotgun (WGS) entry which is preliminary data.</text>
</comment>
<feature type="transmembrane region" description="Helical" evidence="6">
    <location>
        <begin position="34"/>
        <end position="55"/>
    </location>
</feature>
<evidence type="ECO:0000313" key="8">
    <source>
        <dbReference type="Proteomes" id="UP000054837"/>
    </source>
</evidence>
<feature type="transmembrane region" description="Helical" evidence="6">
    <location>
        <begin position="339"/>
        <end position="360"/>
    </location>
</feature>
<dbReference type="InterPro" id="IPR002797">
    <property type="entry name" value="Polysacc_synth"/>
</dbReference>
<dbReference type="Pfam" id="PF01943">
    <property type="entry name" value="Polysacc_synt"/>
    <property type="match status" value="1"/>
</dbReference>
<dbReference type="InterPro" id="IPR050833">
    <property type="entry name" value="Poly_Biosynth_Transport"/>
</dbReference>